<name>A0AAW1F8C3_ZOAVI</name>
<dbReference type="AlphaFoldDB" id="A0AAW1F8C3"/>
<organism evidence="1 2">
    <name type="scientific">Zoarces viviparus</name>
    <name type="common">Viviparous eelpout</name>
    <name type="synonym">Blennius viviparus</name>
    <dbReference type="NCBI Taxonomy" id="48416"/>
    <lineage>
        <taxon>Eukaryota</taxon>
        <taxon>Metazoa</taxon>
        <taxon>Chordata</taxon>
        <taxon>Craniata</taxon>
        <taxon>Vertebrata</taxon>
        <taxon>Euteleostomi</taxon>
        <taxon>Actinopterygii</taxon>
        <taxon>Neopterygii</taxon>
        <taxon>Teleostei</taxon>
        <taxon>Neoteleostei</taxon>
        <taxon>Acanthomorphata</taxon>
        <taxon>Eupercaria</taxon>
        <taxon>Perciformes</taxon>
        <taxon>Cottioidei</taxon>
        <taxon>Zoarcales</taxon>
        <taxon>Zoarcidae</taxon>
        <taxon>Zoarcinae</taxon>
        <taxon>Zoarces</taxon>
    </lineage>
</organism>
<comment type="caution">
    <text evidence="1">The sequence shown here is derived from an EMBL/GenBank/DDBJ whole genome shotgun (WGS) entry which is preliminary data.</text>
</comment>
<dbReference type="Proteomes" id="UP001488805">
    <property type="component" value="Unassembled WGS sequence"/>
</dbReference>
<sequence length="175" mass="20635">MRGQWFIDGTWLPLEEDESDHIETEYLARFRGQQMRDTYEMEMVTTTVDSKDAIYSLKLSRSHVDWHSVDEVYLYSDATTSKIARSVTQKLGFSKGIWTMSQDIDKRRYLMEYLVEPFTSMSNSLKNLTWSHFYNNWNETQGQRSPMNLRYDADMEVLYGQVNNLISFDTCSISP</sequence>
<gene>
    <name evidence="1" type="ORF">VZT92_012459</name>
</gene>
<proteinExistence type="predicted"/>
<protein>
    <submittedName>
        <fullName evidence="1">Uncharacterized protein</fullName>
    </submittedName>
</protein>
<keyword evidence="2" id="KW-1185">Reference proteome</keyword>
<evidence type="ECO:0000313" key="1">
    <source>
        <dbReference type="EMBL" id="KAK9530989.1"/>
    </source>
</evidence>
<accession>A0AAW1F8C3</accession>
<dbReference type="EMBL" id="JBCEZU010000100">
    <property type="protein sequence ID" value="KAK9530989.1"/>
    <property type="molecule type" value="Genomic_DNA"/>
</dbReference>
<reference evidence="1 2" key="1">
    <citation type="journal article" date="2024" name="Genome Biol. Evol.">
        <title>Chromosome-level genome assembly of the viviparous eelpout Zoarces viviparus.</title>
        <authorList>
            <person name="Fuhrmann N."/>
            <person name="Brasseur M.V."/>
            <person name="Bakowski C.E."/>
            <person name="Podsiadlowski L."/>
            <person name="Prost S."/>
            <person name="Krehenwinkel H."/>
            <person name="Mayer C."/>
        </authorList>
    </citation>
    <scope>NUCLEOTIDE SEQUENCE [LARGE SCALE GENOMIC DNA]</scope>
    <source>
        <strain evidence="1">NO-MEL_2022_Ind0_liver</strain>
    </source>
</reference>
<evidence type="ECO:0000313" key="2">
    <source>
        <dbReference type="Proteomes" id="UP001488805"/>
    </source>
</evidence>